<dbReference type="GO" id="GO:0005737">
    <property type="term" value="C:cytoplasm"/>
    <property type="evidence" value="ECO:0007669"/>
    <property type="project" value="UniProtKB-SubCell"/>
</dbReference>
<comment type="caution">
    <text evidence="12">The sequence shown here is derived from an EMBL/GenBank/DDBJ whole genome shotgun (WGS) entry which is preliminary data.</text>
</comment>
<evidence type="ECO:0000256" key="8">
    <source>
        <dbReference type="ARBA" id="ARBA00022670"/>
    </source>
</evidence>
<dbReference type="InterPro" id="IPR005944">
    <property type="entry name" value="Pro_iminopeptidase"/>
</dbReference>
<proteinExistence type="inferred from homology"/>
<evidence type="ECO:0000256" key="4">
    <source>
        <dbReference type="ARBA" id="ARBA00012568"/>
    </source>
</evidence>
<reference evidence="12 13" key="1">
    <citation type="journal article" date="2013" name="Gut Pathog.">
        <title>Draft genome of Ochrobactrum intermedium strain M86 isolated from non-ulcer dyspeptic individual from India.</title>
        <authorList>
            <person name="Kulkarni G."/>
            <person name="Dhotre D."/>
            <person name="Dharne M."/>
            <person name="Shetty S."/>
            <person name="Chowdhury S."/>
            <person name="Misra V."/>
            <person name="Misra S."/>
            <person name="Patole M."/>
            <person name="Shouche Y."/>
        </authorList>
    </citation>
    <scope>NUCLEOTIDE SEQUENCE [LARGE SCALE GENOMIC DNA]</scope>
    <source>
        <strain evidence="12 13">M86</strain>
    </source>
</reference>
<gene>
    <name evidence="12" type="ORF">D584_16125</name>
</gene>
<comment type="catalytic activity">
    <reaction evidence="1">
        <text>Release of N-terminal proline from a peptide.</text>
        <dbReference type="EC" id="3.4.11.5"/>
    </reaction>
</comment>
<keyword evidence="6" id="KW-0031">Aminopeptidase</keyword>
<evidence type="ECO:0000256" key="10">
    <source>
        <dbReference type="ARBA" id="ARBA00029605"/>
    </source>
</evidence>
<name>M5JMH5_9HYPH</name>
<evidence type="ECO:0000256" key="2">
    <source>
        <dbReference type="ARBA" id="ARBA00004496"/>
    </source>
</evidence>
<dbReference type="InterPro" id="IPR002410">
    <property type="entry name" value="Peptidase_S33"/>
</dbReference>
<dbReference type="EC" id="3.4.11.5" evidence="4"/>
<dbReference type="Pfam" id="PF00561">
    <property type="entry name" value="Abhydrolase_1"/>
    <property type="match status" value="1"/>
</dbReference>
<dbReference type="InterPro" id="IPR000073">
    <property type="entry name" value="AB_hydrolase_1"/>
</dbReference>
<evidence type="ECO:0000256" key="9">
    <source>
        <dbReference type="ARBA" id="ARBA00022801"/>
    </source>
</evidence>
<feature type="domain" description="AB hydrolase-1" evidence="11">
    <location>
        <begin position="68"/>
        <end position="127"/>
    </location>
</feature>
<sequence>MTEAKCVPEGRNYPSDEKAQLFNDMAPQSGASDAVSAAQPTQQFRLPVSDLHELSVLEYGNPKGIPAVFLHGGPGAGVSARQVASFDLDTYRVITFDQRGAGRSTPAAEIAENTTQHLIMDMETLRESSISSAGSWRGGPGDPVLRLPMAWHTRSVASAFGCTAYFSAGRKMSIGGSMAVGLFFQTTGRNLPNSCRQANAAIYLPLIISG</sequence>
<dbReference type="EMBL" id="AOGE01000040">
    <property type="protein sequence ID" value="ELT48160.1"/>
    <property type="molecule type" value="Genomic_DNA"/>
</dbReference>
<dbReference type="Proteomes" id="UP000011971">
    <property type="component" value="Unassembled WGS sequence"/>
</dbReference>
<dbReference type="AlphaFoldDB" id="M5JMH5"/>
<evidence type="ECO:0000256" key="3">
    <source>
        <dbReference type="ARBA" id="ARBA00010088"/>
    </source>
</evidence>
<evidence type="ECO:0000313" key="12">
    <source>
        <dbReference type="EMBL" id="ELT48160.1"/>
    </source>
</evidence>
<organism evidence="12 13">
    <name type="scientific">Brucella intermedia M86</name>
    <dbReference type="NCBI Taxonomy" id="1234597"/>
    <lineage>
        <taxon>Bacteria</taxon>
        <taxon>Pseudomonadati</taxon>
        <taxon>Pseudomonadota</taxon>
        <taxon>Alphaproteobacteria</taxon>
        <taxon>Hyphomicrobiales</taxon>
        <taxon>Brucellaceae</taxon>
        <taxon>Brucella/Ochrobactrum group</taxon>
        <taxon>Brucella</taxon>
    </lineage>
</organism>
<evidence type="ECO:0000256" key="6">
    <source>
        <dbReference type="ARBA" id="ARBA00022438"/>
    </source>
</evidence>
<dbReference type="SUPFAM" id="SSF53474">
    <property type="entry name" value="alpha/beta-Hydrolases"/>
    <property type="match status" value="1"/>
</dbReference>
<dbReference type="GO" id="GO:0004177">
    <property type="term" value="F:aminopeptidase activity"/>
    <property type="evidence" value="ECO:0007669"/>
    <property type="project" value="UniProtKB-KW"/>
</dbReference>
<comment type="subcellular location">
    <subcellularLocation>
        <location evidence="2">Cytoplasm</location>
    </subcellularLocation>
</comment>
<protein>
    <recommendedName>
        <fullName evidence="5">Proline iminopeptidase</fullName>
        <ecNumber evidence="4">3.4.11.5</ecNumber>
    </recommendedName>
    <alternativeName>
        <fullName evidence="10">Prolyl aminopeptidase</fullName>
    </alternativeName>
</protein>
<dbReference type="Gene3D" id="3.40.50.1820">
    <property type="entry name" value="alpha/beta hydrolase"/>
    <property type="match status" value="1"/>
</dbReference>
<dbReference type="PANTHER" id="PTHR43722:SF1">
    <property type="entry name" value="PROLINE IMINOPEPTIDASE"/>
    <property type="match status" value="1"/>
</dbReference>
<evidence type="ECO:0000259" key="11">
    <source>
        <dbReference type="Pfam" id="PF00561"/>
    </source>
</evidence>
<keyword evidence="7" id="KW-0963">Cytoplasm</keyword>
<keyword evidence="8" id="KW-0645">Protease</keyword>
<evidence type="ECO:0000256" key="1">
    <source>
        <dbReference type="ARBA" id="ARBA00001585"/>
    </source>
</evidence>
<dbReference type="PANTHER" id="PTHR43722">
    <property type="entry name" value="PROLINE IMINOPEPTIDASE"/>
    <property type="match status" value="1"/>
</dbReference>
<accession>M5JMH5</accession>
<evidence type="ECO:0000256" key="5">
    <source>
        <dbReference type="ARBA" id="ARBA00021843"/>
    </source>
</evidence>
<keyword evidence="9" id="KW-0378">Hydrolase</keyword>
<dbReference type="GO" id="GO:0006508">
    <property type="term" value="P:proteolysis"/>
    <property type="evidence" value="ECO:0007669"/>
    <property type="project" value="UniProtKB-KW"/>
</dbReference>
<dbReference type="STRING" id="94625.A7J42_19870"/>
<comment type="similarity">
    <text evidence="3">Belongs to the peptidase S33 family.</text>
</comment>
<dbReference type="InterPro" id="IPR029058">
    <property type="entry name" value="AB_hydrolase_fold"/>
</dbReference>
<dbReference type="PRINTS" id="PR00793">
    <property type="entry name" value="PROAMNOPTASE"/>
</dbReference>
<dbReference type="PATRIC" id="fig|1234597.4.peg.3326"/>
<evidence type="ECO:0000313" key="13">
    <source>
        <dbReference type="Proteomes" id="UP000011971"/>
    </source>
</evidence>
<evidence type="ECO:0000256" key="7">
    <source>
        <dbReference type="ARBA" id="ARBA00022490"/>
    </source>
</evidence>